<sequence length="143" mass="15410">AMLGSLVGRQLRKPNLFSRSSVSSSPRFSTTSNSQSMGVTKEIRTAGTGPIPKVGETVHVKYVGMFQDKKVFDQSKFEPFEFRIGLGQVIRGWDEGIATMKVGEKATLTITPDYAYGAAGAGGVIPPNATLIFDVDLLLIVKK</sequence>
<dbReference type="AlphaFoldDB" id="A0A0H5R5U4"/>
<evidence type="ECO:0000256" key="5">
    <source>
        <dbReference type="PROSITE-ProRule" id="PRU00277"/>
    </source>
</evidence>
<dbReference type="EMBL" id="HACM01009083">
    <property type="protein sequence ID" value="CRZ09525.1"/>
    <property type="molecule type" value="Transcribed_RNA"/>
</dbReference>
<evidence type="ECO:0000259" key="7">
    <source>
        <dbReference type="PROSITE" id="PS50059"/>
    </source>
</evidence>
<feature type="domain" description="PPIase FKBP-type" evidence="7">
    <location>
        <begin position="55"/>
        <end position="141"/>
    </location>
</feature>
<protein>
    <recommendedName>
        <fullName evidence="2 5">peptidylprolyl isomerase</fullName>
        <ecNumber evidence="2 5">5.2.1.8</ecNumber>
    </recommendedName>
</protein>
<evidence type="ECO:0000256" key="3">
    <source>
        <dbReference type="ARBA" id="ARBA00023110"/>
    </source>
</evidence>
<proteinExistence type="predicted"/>
<name>A0A0H5R5U4_9EUKA</name>
<dbReference type="InterPro" id="IPR001179">
    <property type="entry name" value="PPIase_FKBP_dom"/>
</dbReference>
<evidence type="ECO:0000256" key="4">
    <source>
        <dbReference type="ARBA" id="ARBA00023235"/>
    </source>
</evidence>
<evidence type="ECO:0000313" key="8">
    <source>
        <dbReference type="EMBL" id="CRZ09525.1"/>
    </source>
</evidence>
<dbReference type="GO" id="GO:0005737">
    <property type="term" value="C:cytoplasm"/>
    <property type="evidence" value="ECO:0007669"/>
    <property type="project" value="TreeGrafter"/>
</dbReference>
<organism evidence="8">
    <name type="scientific">Spongospora subterranea</name>
    <dbReference type="NCBI Taxonomy" id="70186"/>
    <lineage>
        <taxon>Eukaryota</taxon>
        <taxon>Sar</taxon>
        <taxon>Rhizaria</taxon>
        <taxon>Endomyxa</taxon>
        <taxon>Phytomyxea</taxon>
        <taxon>Plasmodiophorida</taxon>
        <taxon>Plasmodiophoridae</taxon>
        <taxon>Spongospora</taxon>
    </lineage>
</organism>
<dbReference type="GO" id="GO:0003755">
    <property type="term" value="F:peptidyl-prolyl cis-trans isomerase activity"/>
    <property type="evidence" value="ECO:0007669"/>
    <property type="project" value="UniProtKB-KW"/>
</dbReference>
<comment type="catalytic activity">
    <reaction evidence="1 5">
        <text>[protein]-peptidylproline (omega=180) = [protein]-peptidylproline (omega=0)</text>
        <dbReference type="Rhea" id="RHEA:16237"/>
        <dbReference type="Rhea" id="RHEA-COMP:10747"/>
        <dbReference type="Rhea" id="RHEA-COMP:10748"/>
        <dbReference type="ChEBI" id="CHEBI:83833"/>
        <dbReference type="ChEBI" id="CHEBI:83834"/>
        <dbReference type="EC" id="5.2.1.8"/>
    </reaction>
</comment>
<dbReference type="EC" id="5.2.1.8" evidence="2 5"/>
<dbReference type="InterPro" id="IPR050689">
    <property type="entry name" value="FKBP-type_PPIase"/>
</dbReference>
<dbReference type="SUPFAM" id="SSF54534">
    <property type="entry name" value="FKBP-like"/>
    <property type="match status" value="1"/>
</dbReference>
<dbReference type="PANTHER" id="PTHR10516">
    <property type="entry name" value="PEPTIDYL-PROLYL CIS-TRANS ISOMERASE"/>
    <property type="match status" value="1"/>
</dbReference>
<evidence type="ECO:0000256" key="6">
    <source>
        <dbReference type="SAM" id="MobiDB-lite"/>
    </source>
</evidence>
<dbReference type="FunFam" id="3.10.50.40:FF:000047">
    <property type="entry name" value="Peptidylprolyl isomerase"/>
    <property type="match status" value="1"/>
</dbReference>
<keyword evidence="4 5" id="KW-0413">Isomerase</keyword>
<dbReference type="PROSITE" id="PS50059">
    <property type="entry name" value="FKBP_PPIASE"/>
    <property type="match status" value="1"/>
</dbReference>
<reference evidence="8" key="1">
    <citation type="submission" date="2015-04" db="EMBL/GenBank/DDBJ databases">
        <title>The genome sequence of the plant pathogenic Rhizarian Plasmodiophora brassicae reveals insights in its biotrophic life cycle and the origin of chitin synthesis.</title>
        <authorList>
            <person name="Schwelm A."/>
            <person name="Fogelqvist J."/>
            <person name="Knaust A."/>
            <person name="Julke S."/>
            <person name="Lilja T."/>
            <person name="Dhandapani V."/>
            <person name="Bonilla-Rosso G."/>
            <person name="Karlsson M."/>
            <person name="Shevchenko A."/>
            <person name="Choi S.R."/>
            <person name="Kim H.G."/>
            <person name="Park J.Y."/>
            <person name="Lim Y.P."/>
            <person name="Ludwig-Muller J."/>
            <person name="Dixelius C."/>
        </authorList>
    </citation>
    <scope>NUCLEOTIDE SEQUENCE</scope>
    <source>
        <tissue evidence="8">Potato root galls</tissue>
    </source>
</reference>
<dbReference type="Gene3D" id="3.10.50.40">
    <property type="match status" value="1"/>
</dbReference>
<feature type="non-terminal residue" evidence="8">
    <location>
        <position position="1"/>
    </location>
</feature>
<dbReference type="Pfam" id="PF00254">
    <property type="entry name" value="FKBP_C"/>
    <property type="match status" value="1"/>
</dbReference>
<dbReference type="InterPro" id="IPR046357">
    <property type="entry name" value="PPIase_dom_sf"/>
</dbReference>
<evidence type="ECO:0000256" key="2">
    <source>
        <dbReference type="ARBA" id="ARBA00013194"/>
    </source>
</evidence>
<dbReference type="PANTHER" id="PTHR10516:SF443">
    <property type="entry name" value="FK506-BINDING PROTEIN 59-RELATED"/>
    <property type="match status" value="1"/>
</dbReference>
<accession>A0A0H5R5U4</accession>
<evidence type="ECO:0000256" key="1">
    <source>
        <dbReference type="ARBA" id="ARBA00000971"/>
    </source>
</evidence>
<feature type="region of interest" description="Disordered" evidence="6">
    <location>
        <begin position="18"/>
        <end position="38"/>
    </location>
</feature>
<feature type="compositionally biased region" description="Low complexity" evidence="6">
    <location>
        <begin position="18"/>
        <end position="36"/>
    </location>
</feature>
<keyword evidence="3 5" id="KW-0697">Rotamase</keyword>